<dbReference type="RefSeq" id="WP_331792298.1">
    <property type="nucleotide sequence ID" value="NZ_JAZHOV010000008.1"/>
</dbReference>
<proteinExistence type="predicted"/>
<evidence type="ECO:0000313" key="2">
    <source>
        <dbReference type="Proteomes" id="UP001351900"/>
    </source>
</evidence>
<dbReference type="Proteomes" id="UP001351900">
    <property type="component" value="Unassembled WGS sequence"/>
</dbReference>
<name>A0ABU7V956_9MICO</name>
<reference evidence="1 2" key="1">
    <citation type="submission" date="2024-01" db="EMBL/GenBank/DDBJ databases">
        <title>the genome sequence of strain Microbacterium schleiferi NBRC 15075.</title>
        <authorList>
            <person name="Ding Y."/>
            <person name="Zhang G."/>
        </authorList>
    </citation>
    <scope>NUCLEOTIDE SEQUENCE [LARGE SCALE GENOMIC DNA]</scope>
    <source>
        <strain evidence="1 2">NBRC 15075</strain>
    </source>
</reference>
<accession>A0ABU7V956</accession>
<gene>
    <name evidence="1" type="ORF">V2V91_13900</name>
</gene>
<keyword evidence="2" id="KW-1185">Reference proteome</keyword>
<comment type="caution">
    <text evidence="1">The sequence shown here is derived from an EMBL/GenBank/DDBJ whole genome shotgun (WGS) entry which is preliminary data.</text>
</comment>
<evidence type="ECO:0000313" key="1">
    <source>
        <dbReference type="EMBL" id="MEF2256217.1"/>
    </source>
</evidence>
<organism evidence="1 2">
    <name type="scientific">Microbacterium schleiferi</name>
    <dbReference type="NCBI Taxonomy" id="69362"/>
    <lineage>
        <taxon>Bacteria</taxon>
        <taxon>Bacillati</taxon>
        <taxon>Actinomycetota</taxon>
        <taxon>Actinomycetes</taxon>
        <taxon>Micrococcales</taxon>
        <taxon>Microbacteriaceae</taxon>
        <taxon>Microbacterium</taxon>
    </lineage>
</organism>
<sequence>MTIRPGVSPEAAEIVERVQPYNADEPEKHPLWRLHELSNTDKHRLLHITALSGSVAGVLVPIDQAKPSPITPDRPRYTVALVPGHTQTIDAGENYIGPARLGGEWSYTVVLGHSDSPWSEQLLLLGSEINRFLIDSVLQPLTKVARSDAVRNFGRADSRAGA</sequence>
<dbReference type="EMBL" id="JAZHOV010000008">
    <property type="protein sequence ID" value="MEF2256217.1"/>
    <property type="molecule type" value="Genomic_DNA"/>
</dbReference>
<protein>
    <submittedName>
        <fullName evidence="1">Uncharacterized protein</fullName>
    </submittedName>
</protein>